<evidence type="ECO:0000256" key="5">
    <source>
        <dbReference type="ARBA" id="ARBA00022833"/>
    </source>
</evidence>
<dbReference type="HOGENOM" id="CLU_977297_0_0_1"/>
<dbReference type="GO" id="GO:0008270">
    <property type="term" value="F:zinc ion binding"/>
    <property type="evidence" value="ECO:0007669"/>
    <property type="project" value="UniProtKB-KW"/>
</dbReference>
<dbReference type="InterPro" id="IPR036236">
    <property type="entry name" value="Znf_C2H2_sf"/>
</dbReference>
<dbReference type="OrthoDB" id="654211at2759"/>
<dbReference type="InterPro" id="IPR013087">
    <property type="entry name" value="Znf_C2H2_type"/>
</dbReference>
<dbReference type="STRING" id="284591.F2Z5Y0"/>
<dbReference type="FunFam" id="3.30.160.60:FF:000141">
    <property type="entry name" value="C2H2 zinc finger protein"/>
    <property type="match status" value="1"/>
</dbReference>
<sequence length="285" mass="32636">MDLELEIPVLHSMDSHHQVVDSHRLAQQQFQYQQIHMLQQTLSQQYPHTPSTTPPIYMLSPADYEKDAVSISPVMLWPPSAHSQASYHYEMPSVISPSPSPTRSFCNPRELEVQDELEQLEQQPAALSVEHLFDIENSSIEYAHDELHDTSSCSDSQSSFSPQQSPASPASTYSPLEDEFLNLAGSELKSEPSADDEKDDVDTELPQQPEIIIPVSCRGRKPSIDDSKKTFVCTHCQRRFRRQEHLKRHFRSLHTREKPFNCDTCGKKFSRSDNLAQHMRTHPRD</sequence>
<proteinExistence type="predicted"/>
<dbReference type="PANTHER" id="PTHR14196">
    <property type="entry name" value="ODD-SKIPPED - RELATED"/>
    <property type="match status" value="1"/>
</dbReference>
<accession>F2Z5Y0</accession>
<dbReference type="EMBL" id="CR382128">
    <property type="protein sequence ID" value="CAG83441.1"/>
    <property type="molecule type" value="Genomic_DNA"/>
</dbReference>
<dbReference type="PROSITE" id="PS00028">
    <property type="entry name" value="ZINC_FINGER_C2H2_1"/>
    <property type="match status" value="2"/>
</dbReference>
<gene>
    <name evidence="12" type="ORF">YALI0_B21582g</name>
</gene>
<evidence type="ECO:0000256" key="3">
    <source>
        <dbReference type="ARBA" id="ARBA00022737"/>
    </source>
</evidence>
<dbReference type="InterPro" id="IPR050717">
    <property type="entry name" value="C2H2-ZF_Transcription_Reg"/>
</dbReference>
<dbReference type="Gene3D" id="3.30.160.60">
    <property type="entry name" value="Classic Zinc Finger"/>
    <property type="match status" value="2"/>
</dbReference>
<evidence type="ECO:0000259" key="11">
    <source>
        <dbReference type="PROSITE" id="PS50157"/>
    </source>
</evidence>
<feature type="domain" description="C2H2-type" evidence="11">
    <location>
        <begin position="260"/>
        <end position="285"/>
    </location>
</feature>
<feature type="domain" description="C2H2-type" evidence="11">
    <location>
        <begin position="231"/>
        <end position="259"/>
    </location>
</feature>
<dbReference type="VEuPathDB" id="FungiDB:YALI0_B21582g"/>
<dbReference type="FunFam" id="3.30.160.60:FF:000624">
    <property type="entry name" value="zinc finger protein 697"/>
    <property type="match status" value="1"/>
</dbReference>
<keyword evidence="7" id="KW-0804">Transcription</keyword>
<dbReference type="SUPFAM" id="SSF57667">
    <property type="entry name" value="beta-beta-alpha zinc fingers"/>
    <property type="match status" value="1"/>
</dbReference>
<dbReference type="Pfam" id="PF00096">
    <property type="entry name" value="zf-C2H2"/>
    <property type="match status" value="2"/>
</dbReference>
<dbReference type="GO" id="GO:0005634">
    <property type="term" value="C:nucleus"/>
    <property type="evidence" value="ECO:0007669"/>
    <property type="project" value="UniProtKB-SubCell"/>
</dbReference>
<dbReference type="InParanoid" id="F2Z5Y0"/>
<keyword evidence="5" id="KW-0862">Zinc</keyword>
<evidence type="ECO:0000256" key="2">
    <source>
        <dbReference type="ARBA" id="ARBA00022723"/>
    </source>
</evidence>
<dbReference type="KEGG" id="yli:2907618"/>
<evidence type="ECO:0000313" key="13">
    <source>
        <dbReference type="Proteomes" id="UP000001300"/>
    </source>
</evidence>
<reference evidence="12 13" key="1">
    <citation type="journal article" date="2004" name="Nature">
        <title>Genome evolution in yeasts.</title>
        <authorList>
            <consortium name="Genolevures"/>
            <person name="Dujon B."/>
            <person name="Sherman D."/>
            <person name="Fischer G."/>
            <person name="Durrens P."/>
            <person name="Casaregola S."/>
            <person name="Lafontaine I."/>
            <person name="de Montigny J."/>
            <person name="Marck C."/>
            <person name="Neuveglise C."/>
            <person name="Talla E."/>
            <person name="Goffard N."/>
            <person name="Frangeul L."/>
            <person name="Aigle M."/>
            <person name="Anthouard V."/>
            <person name="Babour A."/>
            <person name="Barbe V."/>
            <person name="Barnay S."/>
            <person name="Blanchin S."/>
            <person name="Beckerich J.M."/>
            <person name="Beyne E."/>
            <person name="Bleykasten C."/>
            <person name="Boisrame A."/>
            <person name="Boyer J."/>
            <person name="Cattolico L."/>
            <person name="Confanioleri F."/>
            <person name="de Daruvar A."/>
            <person name="Despons L."/>
            <person name="Fabre E."/>
            <person name="Fairhead C."/>
            <person name="Ferry-Dumazet H."/>
            <person name="Groppi A."/>
            <person name="Hantraye F."/>
            <person name="Hennequin C."/>
            <person name="Jauniaux N."/>
            <person name="Joyet P."/>
            <person name="Kachouri R."/>
            <person name="Kerrest A."/>
            <person name="Koszul R."/>
            <person name="Lemaire M."/>
            <person name="Lesur I."/>
            <person name="Ma L."/>
            <person name="Muller H."/>
            <person name="Nicaud J.M."/>
            <person name="Nikolski M."/>
            <person name="Oztas S."/>
            <person name="Ozier-Kalogeropoulos O."/>
            <person name="Pellenz S."/>
            <person name="Potier S."/>
            <person name="Richard G.F."/>
            <person name="Straub M.L."/>
            <person name="Suleau A."/>
            <person name="Swennene D."/>
            <person name="Tekaia F."/>
            <person name="Wesolowski-Louvel M."/>
            <person name="Westhof E."/>
            <person name="Wirth B."/>
            <person name="Zeniou-Meyer M."/>
            <person name="Zivanovic I."/>
            <person name="Bolotin-Fukuhara M."/>
            <person name="Thierry A."/>
            <person name="Bouchier C."/>
            <person name="Caudron B."/>
            <person name="Scarpelli C."/>
            <person name="Gaillardin C."/>
            <person name="Weissenbach J."/>
            <person name="Wincker P."/>
            <person name="Souciet J.L."/>
        </authorList>
    </citation>
    <scope>NUCLEOTIDE SEQUENCE [LARGE SCALE GENOMIC DNA]</scope>
    <source>
        <strain evidence="13">CLIB 122 / E 150</strain>
    </source>
</reference>
<keyword evidence="3" id="KW-0677">Repeat</keyword>
<keyword evidence="6" id="KW-0805">Transcription regulation</keyword>
<dbReference type="PANTHER" id="PTHR14196:SF12">
    <property type="entry name" value="ZINC FINGER PROTEIN 208-LIKE"/>
    <property type="match status" value="1"/>
</dbReference>
<keyword evidence="2" id="KW-0479">Metal-binding</keyword>
<comment type="subcellular location">
    <subcellularLocation>
        <location evidence="1">Nucleus</location>
    </subcellularLocation>
</comment>
<name>F2Z5Y0_YARLI</name>
<protein>
    <submittedName>
        <fullName evidence="12">YALI0B21582p</fullName>
    </submittedName>
</protein>
<evidence type="ECO:0000256" key="8">
    <source>
        <dbReference type="ARBA" id="ARBA00023242"/>
    </source>
</evidence>
<evidence type="ECO:0000256" key="9">
    <source>
        <dbReference type="PROSITE-ProRule" id="PRU00042"/>
    </source>
</evidence>
<evidence type="ECO:0000256" key="7">
    <source>
        <dbReference type="ARBA" id="ARBA00023163"/>
    </source>
</evidence>
<evidence type="ECO:0000256" key="4">
    <source>
        <dbReference type="ARBA" id="ARBA00022771"/>
    </source>
</evidence>
<keyword evidence="8" id="KW-0539">Nucleus</keyword>
<feature type="region of interest" description="Disordered" evidence="10">
    <location>
        <begin position="146"/>
        <end position="174"/>
    </location>
</feature>
<dbReference type="RefSeq" id="XP_501188.1">
    <property type="nucleotide sequence ID" value="XM_501188.1"/>
</dbReference>
<dbReference type="Proteomes" id="UP000001300">
    <property type="component" value="Chromosome B"/>
</dbReference>
<dbReference type="SMART" id="SM00355">
    <property type="entry name" value="ZnF_C2H2"/>
    <property type="match status" value="2"/>
</dbReference>
<dbReference type="AlphaFoldDB" id="F2Z5Y0"/>
<evidence type="ECO:0000256" key="6">
    <source>
        <dbReference type="ARBA" id="ARBA00023015"/>
    </source>
</evidence>
<feature type="compositionally biased region" description="Low complexity" evidence="10">
    <location>
        <begin position="151"/>
        <end position="174"/>
    </location>
</feature>
<organism evidence="12 13">
    <name type="scientific">Yarrowia lipolytica (strain CLIB 122 / E 150)</name>
    <name type="common">Yeast</name>
    <name type="synonym">Candida lipolytica</name>
    <dbReference type="NCBI Taxonomy" id="284591"/>
    <lineage>
        <taxon>Eukaryota</taxon>
        <taxon>Fungi</taxon>
        <taxon>Dikarya</taxon>
        <taxon>Ascomycota</taxon>
        <taxon>Saccharomycotina</taxon>
        <taxon>Dipodascomycetes</taxon>
        <taxon>Dipodascales</taxon>
        <taxon>Dipodascales incertae sedis</taxon>
        <taxon>Yarrowia</taxon>
    </lineage>
</organism>
<evidence type="ECO:0000256" key="10">
    <source>
        <dbReference type="SAM" id="MobiDB-lite"/>
    </source>
</evidence>
<dbReference type="PROSITE" id="PS50157">
    <property type="entry name" value="ZINC_FINGER_C2H2_2"/>
    <property type="match status" value="2"/>
</dbReference>
<keyword evidence="13" id="KW-1185">Reference proteome</keyword>
<evidence type="ECO:0000313" key="12">
    <source>
        <dbReference type="EMBL" id="CAG83441.1"/>
    </source>
</evidence>
<evidence type="ECO:0000256" key="1">
    <source>
        <dbReference type="ARBA" id="ARBA00004123"/>
    </source>
</evidence>
<keyword evidence="4 9" id="KW-0863">Zinc-finger</keyword>
<feature type="compositionally biased region" description="Acidic residues" evidence="10">
    <location>
        <begin position="193"/>
        <end position="203"/>
    </location>
</feature>
<feature type="region of interest" description="Disordered" evidence="10">
    <location>
        <begin position="188"/>
        <end position="207"/>
    </location>
</feature>